<comment type="catalytic activity">
    <reaction evidence="13">
        <text>[(2E,6E,10E)-geranylgeranyl]-L-cysteine + O2 + H2O = (2E,6E,10E)-geranylgeranial + L-cysteine + H2O2</text>
        <dbReference type="Rhea" id="RHEA:70407"/>
        <dbReference type="ChEBI" id="CHEBI:15377"/>
        <dbReference type="ChEBI" id="CHEBI:15379"/>
        <dbReference type="ChEBI" id="CHEBI:16240"/>
        <dbReference type="ChEBI" id="CHEBI:35235"/>
        <dbReference type="ChEBI" id="CHEBI:189549"/>
        <dbReference type="ChEBI" id="CHEBI:189554"/>
        <dbReference type="EC" id="1.8.3.5"/>
    </reaction>
    <physiologicalReaction direction="left-to-right" evidence="13">
        <dbReference type="Rhea" id="RHEA:70408"/>
    </physiologicalReaction>
</comment>
<gene>
    <name evidence="16" type="primary">LOC129341887</name>
</gene>
<dbReference type="PANTHER" id="PTHR15944">
    <property type="entry name" value="FARNESYLCYSTEINE LYASE"/>
    <property type="match status" value="1"/>
</dbReference>
<evidence type="ECO:0000256" key="3">
    <source>
        <dbReference type="ARBA" id="ARBA00022630"/>
    </source>
</evidence>
<dbReference type="GO" id="GO:0030328">
    <property type="term" value="P:prenylcysteine catabolic process"/>
    <property type="evidence" value="ECO:0007669"/>
    <property type="project" value="InterPro"/>
</dbReference>
<evidence type="ECO:0000313" key="15">
    <source>
        <dbReference type="Proteomes" id="UP001190640"/>
    </source>
</evidence>
<dbReference type="PANTHER" id="PTHR15944:SF3">
    <property type="entry name" value="PRENYLCYSTEINE OXIDASE 1"/>
    <property type="match status" value="1"/>
</dbReference>
<dbReference type="AlphaFoldDB" id="A0AA97KCP1"/>
<keyword evidence="6" id="KW-0325">Glycoprotein</keyword>
<name>A0AA97KCP1_EUBMA</name>
<evidence type="ECO:0000313" key="16">
    <source>
        <dbReference type="RefSeq" id="XP_054853221.1"/>
    </source>
</evidence>
<keyword evidence="3" id="KW-0285">Flavoprotein</keyword>
<comment type="catalytic activity">
    <reaction evidence="11">
        <text>S-(2E,6E)-farnesyl-L-cysteine + O2 + H2O = (2E,6E)-farnesal + L-cysteine + H2O2</text>
        <dbReference type="Rhea" id="RHEA:30231"/>
        <dbReference type="ChEBI" id="CHEBI:15377"/>
        <dbReference type="ChEBI" id="CHEBI:15379"/>
        <dbReference type="ChEBI" id="CHEBI:15894"/>
        <dbReference type="ChEBI" id="CHEBI:16240"/>
        <dbReference type="ChEBI" id="CHEBI:35235"/>
        <dbReference type="ChEBI" id="CHEBI:62141"/>
        <dbReference type="EC" id="1.8.3.5"/>
    </reaction>
    <physiologicalReaction direction="left-to-right" evidence="11">
        <dbReference type="Rhea" id="RHEA:30232"/>
    </physiologicalReaction>
</comment>
<dbReference type="GO" id="GO:0001735">
    <property type="term" value="F:prenylcysteine oxidase activity"/>
    <property type="evidence" value="ECO:0007669"/>
    <property type="project" value="UniProtKB-EC"/>
</dbReference>
<dbReference type="InterPro" id="IPR017046">
    <property type="entry name" value="Prenylcysteine_Oxase1"/>
</dbReference>
<keyword evidence="4" id="KW-0274">FAD</keyword>
<protein>
    <recommendedName>
        <fullName evidence="9">Prenylcysteine oxidase 1</fullName>
        <ecNumber evidence="8">1.8.3.5</ecNumber>
    </recommendedName>
</protein>
<evidence type="ECO:0000256" key="5">
    <source>
        <dbReference type="ARBA" id="ARBA00023002"/>
    </source>
</evidence>
<accession>A0AA97KCP1</accession>
<comment type="subcellular location">
    <subcellularLocation>
        <location evidence="2">Lysosome</location>
    </subcellularLocation>
</comment>
<dbReference type="Pfam" id="PF07156">
    <property type="entry name" value="Prenylcys_lyase"/>
    <property type="match status" value="1"/>
</dbReference>
<evidence type="ECO:0000256" key="4">
    <source>
        <dbReference type="ARBA" id="ARBA00022827"/>
    </source>
</evidence>
<evidence type="ECO:0000256" key="9">
    <source>
        <dbReference type="ARBA" id="ARBA00040608"/>
    </source>
</evidence>
<evidence type="ECO:0000256" key="8">
    <source>
        <dbReference type="ARBA" id="ARBA00039077"/>
    </source>
</evidence>
<evidence type="ECO:0000259" key="14">
    <source>
        <dbReference type="Pfam" id="PF07156"/>
    </source>
</evidence>
<comment type="function">
    <text evidence="10">Prenylcysteine oxidase that cleaves the thioether bond of prenyl-L-cysteines, such as farnesylcysteine and geranylgeranylcysteine. Only active against free prenylcysteines and not prenylcysteine residues within prenylated proteins or peptides. Involved in the final step in the degradation of prenylated proteins, by degrading prenylcysteines after the protein has been degraded.</text>
</comment>
<dbReference type="InterPro" id="IPR010795">
    <property type="entry name" value="Prenylcys_lyase"/>
</dbReference>
<keyword evidence="5" id="KW-0560">Oxidoreductase</keyword>
<evidence type="ECO:0000256" key="12">
    <source>
        <dbReference type="ARBA" id="ARBA00048495"/>
    </source>
</evidence>
<keyword evidence="7" id="KW-0458">Lysosome</keyword>
<dbReference type="GO" id="GO:0005764">
    <property type="term" value="C:lysosome"/>
    <property type="evidence" value="ECO:0007669"/>
    <property type="project" value="UniProtKB-SubCell"/>
</dbReference>
<reference evidence="16" key="1">
    <citation type="submission" date="2025-08" db="UniProtKB">
        <authorList>
            <consortium name="RefSeq"/>
        </authorList>
    </citation>
    <scope>IDENTIFICATION</scope>
    <source>
        <tissue evidence="16">Blood</tissue>
    </source>
</reference>
<evidence type="ECO:0000256" key="1">
    <source>
        <dbReference type="ARBA" id="ARBA00001974"/>
    </source>
</evidence>
<organism evidence="15 16">
    <name type="scientific">Eublepharis macularius</name>
    <name type="common">Leopard gecko</name>
    <name type="synonym">Cyrtodactylus macularius</name>
    <dbReference type="NCBI Taxonomy" id="481883"/>
    <lineage>
        <taxon>Eukaryota</taxon>
        <taxon>Metazoa</taxon>
        <taxon>Chordata</taxon>
        <taxon>Craniata</taxon>
        <taxon>Vertebrata</taxon>
        <taxon>Euteleostomi</taxon>
        <taxon>Lepidosauria</taxon>
        <taxon>Squamata</taxon>
        <taxon>Bifurcata</taxon>
        <taxon>Gekkota</taxon>
        <taxon>Eublepharidae</taxon>
        <taxon>Eublepharinae</taxon>
        <taxon>Eublepharis</taxon>
    </lineage>
</organism>
<dbReference type="RefSeq" id="XP_054853221.1">
    <property type="nucleotide sequence ID" value="XM_054997246.1"/>
</dbReference>
<evidence type="ECO:0000256" key="6">
    <source>
        <dbReference type="ARBA" id="ARBA00023180"/>
    </source>
</evidence>
<evidence type="ECO:0000256" key="11">
    <source>
        <dbReference type="ARBA" id="ARBA00047616"/>
    </source>
</evidence>
<keyword evidence="15" id="KW-1185">Reference proteome</keyword>
<evidence type="ECO:0000256" key="10">
    <source>
        <dbReference type="ARBA" id="ARBA00045287"/>
    </source>
</evidence>
<evidence type="ECO:0000256" key="2">
    <source>
        <dbReference type="ARBA" id="ARBA00004371"/>
    </source>
</evidence>
<dbReference type="GO" id="GO:0030327">
    <property type="term" value="P:prenylated protein catabolic process"/>
    <property type="evidence" value="ECO:0007669"/>
    <property type="project" value="TreeGrafter"/>
</dbReference>
<proteinExistence type="predicted"/>
<dbReference type="KEGG" id="emc:129341887"/>
<comment type="catalytic activity">
    <reaction evidence="12">
        <text>an S-polyprenyl-L-cysteine + O2 + H2O = a polyprenal + L-cysteine + H2O2</text>
        <dbReference type="Rhea" id="RHEA:53892"/>
        <dbReference type="Rhea" id="RHEA-COMP:13675"/>
        <dbReference type="Rhea" id="RHEA-COMP:13676"/>
        <dbReference type="ChEBI" id="CHEBI:15377"/>
        <dbReference type="ChEBI" id="CHEBI:15379"/>
        <dbReference type="ChEBI" id="CHEBI:16240"/>
        <dbReference type="ChEBI" id="CHEBI:35235"/>
        <dbReference type="ChEBI" id="CHEBI:137934"/>
        <dbReference type="ChEBI" id="CHEBI:137935"/>
        <dbReference type="EC" id="1.8.3.5"/>
    </reaction>
    <physiologicalReaction direction="left-to-right" evidence="12">
        <dbReference type="Rhea" id="RHEA:53893"/>
    </physiologicalReaction>
</comment>
<comment type="cofactor">
    <cofactor evidence="1">
        <name>FAD</name>
        <dbReference type="ChEBI" id="CHEBI:57692"/>
    </cofactor>
</comment>
<evidence type="ECO:0000256" key="13">
    <source>
        <dbReference type="ARBA" id="ARBA00049343"/>
    </source>
</evidence>
<feature type="domain" description="Prenylcysteine lyase" evidence="14">
    <location>
        <begin position="56"/>
        <end position="392"/>
    </location>
</feature>
<dbReference type="Proteomes" id="UP001190640">
    <property type="component" value="Chromosome 14"/>
</dbReference>
<sequence>MSNFHFVVEIILAAVTIYSNISSKSFDSLLGNISNSLFLTSIENLNFNIFCISPCILDKFMRIYQYQAHDFAFSSSEGLLHALGGAELLQLLNQTIEESLQKSGFSQKYINEIVTSVMRVFFGQSAGINGFVGAISLAGTSGGIWAVEGGNKRVCTGLLHASKAQLISGTVISIEEKTQQKGHSGGTVNLYEVTYSSTSALVKEAYNVILIAAPLNSKIANITFLNFNPPVPEFSNPYKQAVVTFVHGRINASFFGYQDPSQFQLNSIFTMENPKLFIYGMVTVSPVQNGKAALNPLLGPRVWKIFSSQPLAKEQMNFLFLSYDSTKAKTWLAYPHYSPPEKLPPIILHSRIYYLNSIEWAASDMERSTVSAKNAALLAYHRWYEKMDMIDQEDLHKRLKTEL</sequence>
<dbReference type="EC" id="1.8.3.5" evidence="8"/>
<evidence type="ECO:0000256" key="7">
    <source>
        <dbReference type="ARBA" id="ARBA00023228"/>
    </source>
</evidence>
<dbReference type="GeneID" id="129341887"/>